<dbReference type="Pfam" id="PF25800">
    <property type="entry name" value="FimV_N"/>
    <property type="match status" value="1"/>
</dbReference>
<keyword evidence="2" id="KW-0812">Transmembrane</keyword>
<keyword evidence="2" id="KW-0472">Membrane</keyword>
<evidence type="ECO:0000313" key="4">
    <source>
        <dbReference type="EMBL" id="BBP01876.1"/>
    </source>
</evidence>
<organism evidence="4 5">
    <name type="scientific">Sulfuriferula nivalis</name>
    <dbReference type="NCBI Taxonomy" id="2675298"/>
    <lineage>
        <taxon>Bacteria</taxon>
        <taxon>Pseudomonadati</taxon>
        <taxon>Pseudomonadota</taxon>
        <taxon>Betaproteobacteria</taxon>
        <taxon>Nitrosomonadales</taxon>
        <taxon>Sulfuricellaceae</taxon>
        <taxon>Sulfuriferula</taxon>
    </lineage>
</organism>
<dbReference type="Proteomes" id="UP000463939">
    <property type="component" value="Chromosome"/>
</dbReference>
<sequence length="560" mass="61669">MKTIINDQMKFVVAKLSGIPSRLCGIFILLGLSITPAFAIGLGAAQLKSALGQPLNLLIPVISATPAELDSGCFALVATGRDDSGLPTILKAKLMVQRRDDDTAFLRLTTNYIVNDPVVAFAIESRCTGVVKREYMVLLDVGSPVDTPVVQSVELTNAAIKSPIASPVHPIHSARVKSEGRTRPASHYVSSMRTEIATATPELKLSSDLQWLPGQHPLTAEQLSDLKRMRSKLSIDAGGDTGTVDNLQDDIVATQKQLAQAKQELAQLRSQIVQAHVASERAKTPSAPKQATVIPASSSSLFVVWMLVAGVVILLLVYVFMFRRRRQLPDFDQAIALPEPVVSTVSHSTVAVGDDVDEDMHIAVRDDFLMEDLPGKSMSVGKSNMEKMTSDSLSVSNLMRVTEEAEVFLELGYPDRAIKVLTDDIEAHPRNRPSVWLMLLGIYRQQDNRQAFDEALVAFNAGFNLVSPTWDDILLPEQEGEGLLTMPHVLTKVIALWPSHECHDYLSELLYDDRNGTRQGFRLDVYRDIIWLKEVWAVLSQPESQIAEDVAANDMLDWDL</sequence>
<name>A0A809RJW7_9PROT</name>
<evidence type="ECO:0000313" key="5">
    <source>
        <dbReference type="Proteomes" id="UP000463939"/>
    </source>
</evidence>
<evidence type="ECO:0000259" key="3">
    <source>
        <dbReference type="Pfam" id="PF25800"/>
    </source>
</evidence>
<keyword evidence="2" id="KW-1133">Transmembrane helix</keyword>
<gene>
    <name evidence="4" type="ORF">SFSGTM_25840</name>
</gene>
<keyword evidence="1" id="KW-0175">Coiled coil</keyword>
<feature type="transmembrane region" description="Helical" evidence="2">
    <location>
        <begin position="302"/>
        <end position="321"/>
    </location>
</feature>
<reference evidence="5" key="1">
    <citation type="submission" date="2019-11" db="EMBL/GenBank/DDBJ databases">
        <title>Isolation and characterization of a novel species in the genus Sulfuriferula.</title>
        <authorList>
            <person name="Mochizuki J."/>
            <person name="Kojima H."/>
            <person name="Fukui M."/>
        </authorList>
    </citation>
    <scope>NUCLEOTIDE SEQUENCE [LARGE SCALE GENOMIC DNA]</scope>
    <source>
        <strain evidence="5">SGTM</strain>
    </source>
</reference>
<dbReference type="AlphaFoldDB" id="A0A809RJW7"/>
<proteinExistence type="predicted"/>
<dbReference type="KEGG" id="sniv:SFSGTM_25840"/>
<dbReference type="InterPro" id="IPR057840">
    <property type="entry name" value="FimV_N"/>
</dbReference>
<dbReference type="EMBL" id="AP021881">
    <property type="protein sequence ID" value="BBP01876.1"/>
    <property type="molecule type" value="Genomic_DNA"/>
</dbReference>
<accession>A0A809RJW7</accession>
<evidence type="ECO:0000256" key="1">
    <source>
        <dbReference type="SAM" id="Coils"/>
    </source>
</evidence>
<protein>
    <recommendedName>
        <fullName evidence="3">FimV N-terminal domain-containing protein</fullName>
    </recommendedName>
</protein>
<dbReference type="RefSeq" id="WP_162085591.1">
    <property type="nucleotide sequence ID" value="NZ_AP021881.1"/>
</dbReference>
<feature type="coiled-coil region" evidence="1">
    <location>
        <begin position="244"/>
        <end position="278"/>
    </location>
</feature>
<keyword evidence="5" id="KW-1185">Reference proteome</keyword>
<evidence type="ECO:0000256" key="2">
    <source>
        <dbReference type="SAM" id="Phobius"/>
    </source>
</evidence>
<feature type="domain" description="FimV N-terminal" evidence="3">
    <location>
        <begin position="41"/>
        <end position="140"/>
    </location>
</feature>